<feature type="transmembrane region" description="Helical" evidence="6">
    <location>
        <begin position="243"/>
        <end position="269"/>
    </location>
</feature>
<feature type="transmembrane region" description="Helical" evidence="6">
    <location>
        <begin position="377"/>
        <end position="399"/>
    </location>
</feature>
<name>A0A6L7G094_9RHOB</name>
<accession>A0A6L7G094</accession>
<feature type="transmembrane region" description="Helical" evidence="6">
    <location>
        <begin position="25"/>
        <end position="43"/>
    </location>
</feature>
<reference evidence="8 9" key="1">
    <citation type="submission" date="2019-12" db="EMBL/GenBank/DDBJ databases">
        <authorList>
            <person name="Li M."/>
        </authorList>
    </citation>
    <scope>NUCLEOTIDE SEQUENCE [LARGE SCALE GENOMIC DNA]</scope>
    <source>
        <strain evidence="8 9">GBMRC 2024</strain>
    </source>
</reference>
<evidence type="ECO:0000259" key="7">
    <source>
        <dbReference type="PROSITE" id="PS50928"/>
    </source>
</evidence>
<feature type="domain" description="ABC transmembrane type-1" evidence="7">
    <location>
        <begin position="239"/>
        <end position="423"/>
    </location>
</feature>
<dbReference type="Proteomes" id="UP000477911">
    <property type="component" value="Unassembled WGS sequence"/>
</dbReference>
<feature type="transmembrane region" description="Helical" evidence="6">
    <location>
        <begin position="405"/>
        <end position="426"/>
    </location>
</feature>
<keyword evidence="5 6" id="KW-0472">Membrane</keyword>
<evidence type="ECO:0000256" key="1">
    <source>
        <dbReference type="ARBA" id="ARBA00004651"/>
    </source>
</evidence>
<dbReference type="GO" id="GO:0015416">
    <property type="term" value="F:ABC-type phosphonate transporter activity"/>
    <property type="evidence" value="ECO:0007669"/>
    <property type="project" value="InterPro"/>
</dbReference>
<gene>
    <name evidence="8" type="primary">phnE</name>
    <name evidence="8" type="ORF">GR170_03555</name>
</gene>
<evidence type="ECO:0000256" key="2">
    <source>
        <dbReference type="ARBA" id="ARBA00022448"/>
    </source>
</evidence>
<evidence type="ECO:0000256" key="6">
    <source>
        <dbReference type="RuleBase" id="RU363032"/>
    </source>
</evidence>
<evidence type="ECO:0000256" key="4">
    <source>
        <dbReference type="ARBA" id="ARBA00022989"/>
    </source>
</evidence>
<comment type="similarity">
    <text evidence="6">Belongs to the binding-protein-dependent transport system permease family.</text>
</comment>
<feature type="transmembrane region" description="Helical" evidence="6">
    <location>
        <begin position="350"/>
        <end position="370"/>
    </location>
</feature>
<sequence>MTLATTNPDLRGQARRLLRRKQAQAFGLPLLVLAYLAYALFAFDIPGLLRSASPENGATLVRDIYSYKTHATRDNRSGAVTFAIEGERKGQYPEGQHPDWVAQSDGVTTITLRRGETVRYFPDHVEVALPDYGTIRATPGSGGVQATFPEGARPDWINASRNRVTINAPGGKITITRNRTEVFRYSLGWELFFFTLDSPYHGMGPAQLLSHALNGEAPQIWHDFWHNAMWRHADVAWALCETVMMAFLGTFGAALVALPLAFLAARNFTPLVLVRQFFRRLFDLCRGVDALIWTIVLARAFGPGPLTGALAILLTDTGSFGKLFSEALENVDGKQIEGIRSTGANPVQRYRFGVLPQVIPVLLSQVLYFFESNTRSATVIGAITGGGIGLLLTQAMITTKDWEEVTYYITLVILTVFAMDSLSGWLRRKLIKGAPAAP</sequence>
<feature type="transmembrane region" description="Helical" evidence="6">
    <location>
        <begin position="290"/>
        <end position="314"/>
    </location>
</feature>
<dbReference type="CDD" id="cd06261">
    <property type="entry name" value="TM_PBP2"/>
    <property type="match status" value="1"/>
</dbReference>
<evidence type="ECO:0000313" key="9">
    <source>
        <dbReference type="Proteomes" id="UP000477911"/>
    </source>
</evidence>
<dbReference type="Gene3D" id="1.10.3720.10">
    <property type="entry name" value="MetI-like"/>
    <property type="match status" value="1"/>
</dbReference>
<dbReference type="PANTHER" id="PTHR30043:SF9">
    <property type="entry name" value="PHOSPHONATES TRANSPORT SYSTEM PERMEASE PROTEIN"/>
    <property type="match status" value="1"/>
</dbReference>
<keyword evidence="2 6" id="KW-0813">Transport</keyword>
<keyword evidence="3 6" id="KW-0812">Transmembrane</keyword>
<dbReference type="InterPro" id="IPR000515">
    <property type="entry name" value="MetI-like"/>
</dbReference>
<dbReference type="GO" id="GO:0005886">
    <property type="term" value="C:plasma membrane"/>
    <property type="evidence" value="ECO:0007669"/>
    <property type="project" value="UniProtKB-SubCell"/>
</dbReference>
<dbReference type="RefSeq" id="WP_160891694.1">
    <property type="nucleotide sequence ID" value="NZ_WUMU01000003.1"/>
</dbReference>
<evidence type="ECO:0000256" key="5">
    <source>
        <dbReference type="ARBA" id="ARBA00023136"/>
    </source>
</evidence>
<dbReference type="InterPro" id="IPR035906">
    <property type="entry name" value="MetI-like_sf"/>
</dbReference>
<protein>
    <submittedName>
        <fullName evidence="8">Phosphonate ABC transporter, permease protein PhnE</fullName>
    </submittedName>
</protein>
<dbReference type="NCBIfam" id="TIGR01097">
    <property type="entry name" value="PhnE"/>
    <property type="match status" value="1"/>
</dbReference>
<evidence type="ECO:0000256" key="3">
    <source>
        <dbReference type="ARBA" id="ARBA00022692"/>
    </source>
</evidence>
<keyword evidence="9" id="KW-1185">Reference proteome</keyword>
<dbReference type="AlphaFoldDB" id="A0A6L7G094"/>
<dbReference type="EMBL" id="WUMU01000003">
    <property type="protein sequence ID" value="MXN16898.1"/>
    <property type="molecule type" value="Genomic_DNA"/>
</dbReference>
<comment type="subcellular location">
    <subcellularLocation>
        <location evidence="1 6">Cell membrane</location>
        <topology evidence="1 6">Multi-pass membrane protein</topology>
    </subcellularLocation>
</comment>
<dbReference type="PROSITE" id="PS50928">
    <property type="entry name" value="ABC_TM1"/>
    <property type="match status" value="1"/>
</dbReference>
<dbReference type="Pfam" id="PF00528">
    <property type="entry name" value="BPD_transp_1"/>
    <property type="match status" value="1"/>
</dbReference>
<dbReference type="SUPFAM" id="SSF161098">
    <property type="entry name" value="MetI-like"/>
    <property type="match status" value="1"/>
</dbReference>
<proteinExistence type="inferred from homology"/>
<dbReference type="InterPro" id="IPR005769">
    <property type="entry name" value="PhnE/PtxC"/>
</dbReference>
<dbReference type="PANTHER" id="PTHR30043">
    <property type="entry name" value="PHOSPHONATES TRANSPORT SYSTEM PERMEASE PROTEIN"/>
    <property type="match status" value="1"/>
</dbReference>
<keyword evidence="4 6" id="KW-1133">Transmembrane helix</keyword>
<evidence type="ECO:0000313" key="8">
    <source>
        <dbReference type="EMBL" id="MXN16898.1"/>
    </source>
</evidence>
<comment type="caution">
    <text evidence="8">The sequence shown here is derived from an EMBL/GenBank/DDBJ whole genome shotgun (WGS) entry which is preliminary data.</text>
</comment>
<organism evidence="8 9">
    <name type="scientific">Pseudooceanicola albus</name>
    <dbReference type="NCBI Taxonomy" id="2692189"/>
    <lineage>
        <taxon>Bacteria</taxon>
        <taxon>Pseudomonadati</taxon>
        <taxon>Pseudomonadota</taxon>
        <taxon>Alphaproteobacteria</taxon>
        <taxon>Rhodobacterales</taxon>
        <taxon>Paracoccaceae</taxon>
        <taxon>Pseudooceanicola</taxon>
    </lineage>
</organism>